<dbReference type="InParanoid" id="A0A1Q3BCS4"/>
<gene>
    <name evidence="1" type="ORF">CFOL_v3_09350</name>
</gene>
<sequence>MDFQGDDSPPRRSSEASSNDRYFLLSFVMSTYLGPDVFSDNPRCSASQRLAMGLPPYSSKNLGNSFVSISQLESLYYYVLKNAHPSLILKPNDLYKYLKGNLLLPRSGLLGNFRQFTSYFPLNLHEHKRYSGSYEIVKGIVIVNDPVTSYMIKEELERFKCLSGMDNLEIDKIISLCYQHGYDKGKEKGEQNGITASEEIISEDICNRNSNSSAKFQEIYNRTQNCGHLPLQAFPRMTPVSNRYIVEGALQRNCESDEPTMMPLMTLPRLEDCVSDTSIVLGGTAAQCIAGPPVGVMDIGISKTAYFFRASLPGVRRDYSEFSCEIEPDGKVHIKGSTTGGKTVKKRSRVFQMKFQQLCPPGPFTLTFSLPGPVDPRLFSPTFRSDGVFEGVIIKL</sequence>
<evidence type="ECO:0000313" key="1">
    <source>
        <dbReference type="EMBL" id="GAV65836.1"/>
    </source>
</evidence>
<dbReference type="Gene3D" id="2.60.40.790">
    <property type="match status" value="1"/>
</dbReference>
<dbReference type="CDD" id="cd06464">
    <property type="entry name" value="ACD_sHsps-like"/>
    <property type="match status" value="1"/>
</dbReference>
<evidence type="ECO:0000313" key="2">
    <source>
        <dbReference type="Proteomes" id="UP000187406"/>
    </source>
</evidence>
<dbReference type="FunFam" id="2.60.40.790:FF:000049">
    <property type="entry name" value="Increased DNA methylation 3"/>
    <property type="match status" value="1"/>
</dbReference>
<name>A0A1Q3BCS4_CEPFO</name>
<dbReference type="InterPro" id="IPR008978">
    <property type="entry name" value="HSP20-like_chaperone"/>
</dbReference>
<dbReference type="STRING" id="3775.A0A1Q3BCS4"/>
<dbReference type="PANTHER" id="PTHR34661">
    <property type="entry name" value="INCREASED DNA METHYLATION 3"/>
    <property type="match status" value="1"/>
</dbReference>
<protein>
    <recommendedName>
        <fullName evidence="3">SHSP domain-containing protein</fullName>
    </recommendedName>
</protein>
<dbReference type="Proteomes" id="UP000187406">
    <property type="component" value="Unassembled WGS sequence"/>
</dbReference>
<dbReference type="FunCoup" id="A0A1Q3BCS4">
    <property type="interactions" value="2"/>
</dbReference>
<keyword evidence="2" id="KW-1185">Reference proteome</keyword>
<organism evidence="1 2">
    <name type="scientific">Cephalotus follicularis</name>
    <name type="common">Albany pitcher plant</name>
    <dbReference type="NCBI Taxonomy" id="3775"/>
    <lineage>
        <taxon>Eukaryota</taxon>
        <taxon>Viridiplantae</taxon>
        <taxon>Streptophyta</taxon>
        <taxon>Embryophyta</taxon>
        <taxon>Tracheophyta</taxon>
        <taxon>Spermatophyta</taxon>
        <taxon>Magnoliopsida</taxon>
        <taxon>eudicotyledons</taxon>
        <taxon>Gunneridae</taxon>
        <taxon>Pentapetalae</taxon>
        <taxon>rosids</taxon>
        <taxon>fabids</taxon>
        <taxon>Oxalidales</taxon>
        <taxon>Cephalotaceae</taxon>
        <taxon>Cephalotus</taxon>
    </lineage>
</organism>
<dbReference type="PANTHER" id="PTHR34661:SF1">
    <property type="entry name" value="INCREASED DNA METHYLATION 3"/>
    <property type="match status" value="1"/>
</dbReference>
<evidence type="ECO:0008006" key="3">
    <source>
        <dbReference type="Google" id="ProtNLM"/>
    </source>
</evidence>
<accession>A0A1Q3BCS4</accession>
<reference evidence="2" key="1">
    <citation type="submission" date="2016-04" db="EMBL/GenBank/DDBJ databases">
        <title>Cephalotus genome sequencing.</title>
        <authorList>
            <person name="Fukushima K."/>
            <person name="Hasebe M."/>
            <person name="Fang X."/>
        </authorList>
    </citation>
    <scope>NUCLEOTIDE SEQUENCE [LARGE SCALE GENOMIC DNA]</scope>
    <source>
        <strain evidence="2">cv. St1</strain>
    </source>
</reference>
<dbReference type="GO" id="GO:0005634">
    <property type="term" value="C:nucleus"/>
    <property type="evidence" value="ECO:0007669"/>
    <property type="project" value="TreeGrafter"/>
</dbReference>
<dbReference type="AlphaFoldDB" id="A0A1Q3BCS4"/>
<proteinExistence type="predicted"/>
<comment type="caution">
    <text evidence="1">The sequence shown here is derived from an EMBL/GenBank/DDBJ whole genome shotgun (WGS) entry which is preliminary data.</text>
</comment>
<dbReference type="InterPro" id="IPR039321">
    <property type="entry name" value="IDM2/3-like"/>
</dbReference>
<dbReference type="EMBL" id="BDDD01000435">
    <property type="protein sequence ID" value="GAV65836.1"/>
    <property type="molecule type" value="Genomic_DNA"/>
</dbReference>
<dbReference type="OrthoDB" id="1211981at2759"/>